<dbReference type="Gene3D" id="3.30.450.40">
    <property type="match status" value="1"/>
</dbReference>
<proteinExistence type="predicted"/>
<reference evidence="3" key="1">
    <citation type="journal article" date="2023" name="Int. J. Syst. Evol. Microbiol.">
        <title>Mesoterricola silvestris gen. nov., sp. nov., Mesoterricola sediminis sp. nov., Geothrix oryzae sp. nov., Geothrix edaphica sp. nov., Geothrix rubra sp. nov., and Geothrix limicola sp. nov., six novel members of Acidobacteriota isolated from soils.</title>
        <authorList>
            <person name="Itoh H."/>
            <person name="Sugisawa Y."/>
            <person name="Mise K."/>
            <person name="Xu Z."/>
            <person name="Kuniyasu M."/>
            <person name="Ushijima N."/>
            <person name="Kawano K."/>
            <person name="Kobayashi E."/>
            <person name="Shiratori Y."/>
            <person name="Masuda Y."/>
            <person name="Senoo K."/>
        </authorList>
    </citation>
    <scope>NUCLEOTIDE SEQUENCE</scope>
    <source>
        <strain evidence="3">W786</strain>
    </source>
</reference>
<feature type="region of interest" description="Disordered" evidence="1">
    <location>
        <begin position="203"/>
        <end position="222"/>
    </location>
</feature>
<dbReference type="AlphaFoldDB" id="A0AA48GVB6"/>
<organism evidence="3 4">
    <name type="scientific">Mesoterricola sediminis</name>
    <dbReference type="NCBI Taxonomy" id="2927980"/>
    <lineage>
        <taxon>Bacteria</taxon>
        <taxon>Pseudomonadati</taxon>
        <taxon>Acidobacteriota</taxon>
        <taxon>Holophagae</taxon>
        <taxon>Holophagales</taxon>
        <taxon>Holophagaceae</taxon>
        <taxon>Mesoterricola</taxon>
    </lineage>
</organism>
<evidence type="ECO:0000256" key="1">
    <source>
        <dbReference type="SAM" id="MobiDB-lite"/>
    </source>
</evidence>
<dbReference type="PANTHER" id="PTHR45228:SF4">
    <property type="entry name" value="LIPOPROTEIN"/>
    <property type="match status" value="1"/>
</dbReference>
<evidence type="ECO:0000259" key="2">
    <source>
        <dbReference type="PROSITE" id="PS51832"/>
    </source>
</evidence>
<dbReference type="Gene3D" id="1.10.3210.10">
    <property type="entry name" value="Hypothetical protein af1432"/>
    <property type="match status" value="1"/>
</dbReference>
<name>A0AA48GVB6_9BACT</name>
<dbReference type="Pfam" id="PF13487">
    <property type="entry name" value="HD_5"/>
    <property type="match status" value="1"/>
</dbReference>
<gene>
    <name evidence="3" type="ORF">METESE_34320</name>
</gene>
<dbReference type="SUPFAM" id="SSF109604">
    <property type="entry name" value="HD-domain/PDEase-like"/>
    <property type="match status" value="1"/>
</dbReference>
<dbReference type="PANTHER" id="PTHR45228">
    <property type="entry name" value="CYCLIC DI-GMP PHOSPHODIESTERASE TM_0186-RELATED"/>
    <property type="match status" value="1"/>
</dbReference>
<dbReference type="Proteomes" id="UP001228113">
    <property type="component" value="Chromosome"/>
</dbReference>
<dbReference type="KEGG" id="msea:METESE_34320"/>
<accession>A0AA48GVB6</accession>
<dbReference type="CDD" id="cd00077">
    <property type="entry name" value="HDc"/>
    <property type="match status" value="1"/>
</dbReference>
<dbReference type="EMBL" id="AP027081">
    <property type="protein sequence ID" value="BDU78474.1"/>
    <property type="molecule type" value="Genomic_DNA"/>
</dbReference>
<evidence type="ECO:0000313" key="4">
    <source>
        <dbReference type="Proteomes" id="UP001228113"/>
    </source>
</evidence>
<dbReference type="InterPro" id="IPR052020">
    <property type="entry name" value="Cyclic_di-GMP/3'3'-cGAMP_PDE"/>
</dbReference>
<protein>
    <recommendedName>
        <fullName evidence="2">HD-GYP domain-containing protein</fullName>
    </recommendedName>
</protein>
<dbReference type="InterPro" id="IPR037522">
    <property type="entry name" value="HD_GYP_dom"/>
</dbReference>
<evidence type="ECO:0000313" key="3">
    <source>
        <dbReference type="EMBL" id="BDU78474.1"/>
    </source>
</evidence>
<sequence>MPALPPGLNEPLQQRLAQVLYRCLEDLGTTKAAFYMLDPATRGFDLAVHYGWPRNMPPPAHLPPLDPLLVMVSREKRGLAVNDSRGSRELQAFSAGSEHPRFHLAPVYDRGEWRGLLIQRDPPRGGAFEPERQDPVIQSICEDFVEALRTLGPADDLETWPGDTPALEPQATAQEEVPALRVHAPPPAALARIEPAAGTGTAPAWGGTGTSGSATALARTSSPGDPFKEILAGDPEAFLPEQQTFFWETANLLCRLAPSTAVALWLSDPADVRPLLAYSRFPLSNDLKHQLIGQTLAQVSRLKRKDIRLLLKAEWPERDPVAGHFATVLPVFLEEEVGEDNLLMLLRIEDRPFTAQEQEDVRQVSRMLGFYLQEVRLHERYHQAFLSVSHRILSSAEGRLPAIRAHSVNTAERSRDLARRLELSTAEVEAVSISAILHDVGTLLLDYRVLDKPRLSSEELAQVRTHPLLASTFLKDLYFPFNVLEIIRHHHENWDGSGYPSGLQGEAIPIGSRIIRLVEAYEMMTSPTPYRAAKPEDEALVEIRKLSGTHFDPGLVAAFLDLLGH</sequence>
<dbReference type="PROSITE" id="PS51832">
    <property type="entry name" value="HD_GYP"/>
    <property type="match status" value="1"/>
</dbReference>
<dbReference type="SUPFAM" id="SSF55781">
    <property type="entry name" value="GAF domain-like"/>
    <property type="match status" value="1"/>
</dbReference>
<keyword evidence="4" id="KW-1185">Reference proteome</keyword>
<feature type="domain" description="HD-GYP" evidence="2">
    <location>
        <begin position="381"/>
        <end position="565"/>
    </location>
</feature>
<dbReference type="InterPro" id="IPR029016">
    <property type="entry name" value="GAF-like_dom_sf"/>
</dbReference>
<dbReference type="InterPro" id="IPR003607">
    <property type="entry name" value="HD/PDEase_dom"/>
</dbReference>